<dbReference type="PANTHER" id="PTHR44688:SF16">
    <property type="entry name" value="DNA-BINDING TRANSCRIPTIONAL ACTIVATOR DEVR_DOSR"/>
    <property type="match status" value="1"/>
</dbReference>
<dbReference type="InterPro" id="IPR036388">
    <property type="entry name" value="WH-like_DNA-bd_sf"/>
</dbReference>
<sequence>MTVRDLTHNGWIDTPDPSPPEQPPVVADPLRRPAHALLDAKLRPPQVRMGSVVRARLIDQLERAAGLPVVLVSAPAGYGKTTAVSQWLASSGRGRAVAWVTPDGTDDEPVRLWTLVATALAEIGFAVARDVPSFVAAGQDDIENQVVSPLAGAMSAGDVTVVIDDFDRIRSRACLTQVEALLQRLPACAHVVLIARADPSLRLGSARAAREPPEIRAADLAFTLDEASRLLAAEGLGLSQPVVRQLLDRCEGWPAGLYLAALTAAGWPDPTEFVRSFAGTNRYIGDYLIEEVLSQQSAEVRDFILAAAILDEFCAPLCDRLTGRTDGAAMLRDLATTNLFIVPLDAESGWFRFHHLFRAVARSLLEAEQPERMIVLHGRAAEWLEAAGQIGAAVDHALAAGMVEAAARMAQRNWLSYYDAGLVSEAQRWVRDIVAAGADDHRSTVVTAAWVAAVTGVPVELDRRLTQLDRLAGLDRLDPSGPATTLPDGAHSTDAVLAMLRGQFGYRGPAPMLAAARRAAALEIDDTTPWHALANSALGHALYVTGSLEEAVDVLGKAGHNVRGSSVVRIQAFALLALSFSELGRPERARASAQASMEIVQERSMSAMPAVSLAYTAMGQVQADAGQPEQALATMEFGLALRRRIPGLSPWPLVHHLLAMSRTAVLLADLPLARTLLAEALRAMAGFDEGMTAMAARADQIRRSIRSDHPTEDGEPLTGRETELLSRLDSVLSLSEIAAALYISPNTAKTHAKSVYRKLGASSRAEAVRVARERRLI</sequence>
<keyword evidence="1" id="KW-0805">Transcription regulation</keyword>
<dbReference type="Gene3D" id="1.25.40.10">
    <property type="entry name" value="Tetratricopeptide repeat domain"/>
    <property type="match status" value="1"/>
</dbReference>
<feature type="domain" description="HTH luxR-type" evidence="5">
    <location>
        <begin position="710"/>
        <end position="775"/>
    </location>
</feature>
<keyword evidence="2" id="KW-0238">DNA-binding</keyword>
<keyword evidence="7" id="KW-1185">Reference proteome</keyword>
<dbReference type="InterPro" id="IPR059106">
    <property type="entry name" value="WHD_MalT"/>
</dbReference>
<evidence type="ECO:0000313" key="7">
    <source>
        <dbReference type="Proteomes" id="UP001501490"/>
    </source>
</evidence>
<dbReference type="InterPro" id="IPR000792">
    <property type="entry name" value="Tscrpt_reg_LuxR_C"/>
</dbReference>
<dbReference type="CDD" id="cd06170">
    <property type="entry name" value="LuxR_C_like"/>
    <property type="match status" value="1"/>
</dbReference>
<dbReference type="EMBL" id="BAABAB010000026">
    <property type="protein sequence ID" value="GAA3630090.1"/>
    <property type="molecule type" value="Genomic_DNA"/>
</dbReference>
<accession>A0ABP7ADN6</accession>
<dbReference type="InterPro" id="IPR011990">
    <property type="entry name" value="TPR-like_helical_dom_sf"/>
</dbReference>
<proteinExistence type="predicted"/>
<dbReference type="PROSITE" id="PS50043">
    <property type="entry name" value="HTH_LUXR_2"/>
    <property type="match status" value="1"/>
</dbReference>
<comment type="caution">
    <text evidence="6">The sequence shown here is derived from an EMBL/GenBank/DDBJ whole genome shotgun (WGS) entry which is preliminary data.</text>
</comment>
<organism evidence="6 7">
    <name type="scientific">Microlunatus ginsengisoli</name>
    <dbReference type="NCBI Taxonomy" id="363863"/>
    <lineage>
        <taxon>Bacteria</taxon>
        <taxon>Bacillati</taxon>
        <taxon>Actinomycetota</taxon>
        <taxon>Actinomycetes</taxon>
        <taxon>Propionibacteriales</taxon>
        <taxon>Propionibacteriaceae</taxon>
        <taxon>Microlunatus</taxon>
    </lineage>
</organism>
<dbReference type="SUPFAM" id="SSF46894">
    <property type="entry name" value="C-terminal effector domain of the bipartite response regulators"/>
    <property type="match status" value="1"/>
</dbReference>
<dbReference type="PANTHER" id="PTHR44688">
    <property type="entry name" value="DNA-BINDING TRANSCRIPTIONAL ACTIVATOR DEVR_DOSR"/>
    <property type="match status" value="1"/>
</dbReference>
<evidence type="ECO:0000256" key="3">
    <source>
        <dbReference type="ARBA" id="ARBA00023163"/>
    </source>
</evidence>
<dbReference type="Pfam" id="PF00196">
    <property type="entry name" value="GerE"/>
    <property type="match status" value="1"/>
</dbReference>
<gene>
    <name evidence="6" type="ORF">GCM10022236_35610</name>
</gene>
<reference evidence="7" key="1">
    <citation type="journal article" date="2019" name="Int. J. Syst. Evol. Microbiol.">
        <title>The Global Catalogue of Microorganisms (GCM) 10K type strain sequencing project: providing services to taxonomists for standard genome sequencing and annotation.</title>
        <authorList>
            <consortium name="The Broad Institute Genomics Platform"/>
            <consortium name="The Broad Institute Genome Sequencing Center for Infectious Disease"/>
            <person name="Wu L."/>
            <person name="Ma J."/>
        </authorList>
    </citation>
    <scope>NUCLEOTIDE SEQUENCE [LARGE SCALE GENOMIC DNA]</scope>
    <source>
        <strain evidence="7">JCM 16929</strain>
    </source>
</reference>
<evidence type="ECO:0000256" key="4">
    <source>
        <dbReference type="SAM" id="MobiDB-lite"/>
    </source>
</evidence>
<dbReference type="Pfam" id="PF25873">
    <property type="entry name" value="WHD_MalT"/>
    <property type="match status" value="1"/>
</dbReference>
<dbReference type="RefSeq" id="WP_344807037.1">
    <property type="nucleotide sequence ID" value="NZ_BAABAB010000026.1"/>
</dbReference>
<dbReference type="SMART" id="SM00421">
    <property type="entry name" value="HTH_LUXR"/>
    <property type="match status" value="1"/>
</dbReference>
<evidence type="ECO:0000256" key="1">
    <source>
        <dbReference type="ARBA" id="ARBA00023015"/>
    </source>
</evidence>
<dbReference type="Proteomes" id="UP001501490">
    <property type="component" value="Unassembled WGS sequence"/>
</dbReference>
<protein>
    <submittedName>
        <fullName evidence="6">LuxR C-terminal-related transcriptional regulator</fullName>
    </submittedName>
</protein>
<evidence type="ECO:0000256" key="2">
    <source>
        <dbReference type="ARBA" id="ARBA00023125"/>
    </source>
</evidence>
<dbReference type="SUPFAM" id="SSF52540">
    <property type="entry name" value="P-loop containing nucleoside triphosphate hydrolases"/>
    <property type="match status" value="1"/>
</dbReference>
<dbReference type="InterPro" id="IPR027417">
    <property type="entry name" value="P-loop_NTPase"/>
</dbReference>
<evidence type="ECO:0000313" key="6">
    <source>
        <dbReference type="EMBL" id="GAA3630090.1"/>
    </source>
</evidence>
<dbReference type="SUPFAM" id="SSF48452">
    <property type="entry name" value="TPR-like"/>
    <property type="match status" value="2"/>
</dbReference>
<feature type="region of interest" description="Disordered" evidence="4">
    <location>
        <begin position="1"/>
        <end position="27"/>
    </location>
</feature>
<evidence type="ECO:0000259" key="5">
    <source>
        <dbReference type="PROSITE" id="PS50043"/>
    </source>
</evidence>
<dbReference type="Gene3D" id="1.10.10.10">
    <property type="entry name" value="Winged helix-like DNA-binding domain superfamily/Winged helix DNA-binding domain"/>
    <property type="match status" value="1"/>
</dbReference>
<keyword evidence="3" id="KW-0804">Transcription</keyword>
<name>A0ABP7ADN6_9ACTN</name>
<dbReference type="InterPro" id="IPR016032">
    <property type="entry name" value="Sig_transdc_resp-reg_C-effctor"/>
</dbReference>